<accession>A0A2K9LG88</accession>
<dbReference type="RefSeq" id="WP_101892587.1">
    <property type="nucleotide sequence ID" value="NZ_CP022684.1"/>
</dbReference>
<sequence>METLLLVIALFLFAGLTLNCLHLAFTKSLGWGFLCLLFPPAWLTFYGFNWRDYRVQGVAHLVSLAAFVLFSALYIRANPFIFDGHALAPVRDWVAPAFGQSPLEFSAPVFASDYDIKRVDADARYSYGRYSGKDLQFQQVVLSNGVLRFKQLETQEPVELVIDLSHYDIEQAGGLGMDVTPDSQVVPVVHVMTFQNNSAVPVVESYDRGYWLELIVDRIGTGRYEGQVKLKLPDGRKSYLAGMFSATDKDLMWEFDEVKRSYDSNDTIEYITEQYLVNNLGSSLDEVVDFNGTFFQTNLENSTGHTNVRISMVDGSTHNIAIELFKNDQGWVVERSPVRDLISALQTIQEQPPAAISSKPVLVQTRTFSADEVDELVGLNVTIVTRDGKTREGLLDSVDRYNVSLVTYLGGGEVAMMVRRREVKEVRLKD</sequence>
<dbReference type="AlphaFoldDB" id="A0A2K9LG88"/>
<gene>
    <name evidence="2" type="ORF">Kalk_01850</name>
</gene>
<feature type="transmembrane region" description="Helical" evidence="1">
    <location>
        <begin position="55"/>
        <end position="75"/>
    </location>
</feature>
<reference evidence="3" key="1">
    <citation type="submission" date="2017-08" db="EMBL/GenBank/DDBJ databases">
        <title>Direct submision.</title>
        <authorList>
            <person name="Kim S.-J."/>
            <person name="Rhee S.-K."/>
        </authorList>
    </citation>
    <scope>NUCLEOTIDE SEQUENCE [LARGE SCALE GENOMIC DNA]</scope>
    <source>
        <strain evidence="3">GI5</strain>
    </source>
</reference>
<dbReference type="EMBL" id="CP022684">
    <property type="protein sequence ID" value="AUM11247.1"/>
    <property type="molecule type" value="Genomic_DNA"/>
</dbReference>
<keyword evidence="3" id="KW-1185">Reference proteome</keyword>
<feature type="transmembrane region" description="Helical" evidence="1">
    <location>
        <begin position="30"/>
        <end position="48"/>
    </location>
</feature>
<name>A0A2K9LG88_9GAMM</name>
<keyword evidence="1" id="KW-0472">Membrane</keyword>
<evidence type="ECO:0000313" key="3">
    <source>
        <dbReference type="Proteomes" id="UP000235116"/>
    </source>
</evidence>
<keyword evidence="1" id="KW-0812">Transmembrane</keyword>
<protein>
    <submittedName>
        <fullName evidence="2">Uncharacterized protein</fullName>
    </submittedName>
</protein>
<evidence type="ECO:0000256" key="1">
    <source>
        <dbReference type="SAM" id="Phobius"/>
    </source>
</evidence>
<evidence type="ECO:0000313" key="2">
    <source>
        <dbReference type="EMBL" id="AUM11247.1"/>
    </source>
</evidence>
<dbReference type="OrthoDB" id="6074146at2"/>
<proteinExistence type="predicted"/>
<organism evidence="2 3">
    <name type="scientific">Ketobacter alkanivorans</name>
    <dbReference type="NCBI Taxonomy" id="1917421"/>
    <lineage>
        <taxon>Bacteria</taxon>
        <taxon>Pseudomonadati</taxon>
        <taxon>Pseudomonadota</taxon>
        <taxon>Gammaproteobacteria</taxon>
        <taxon>Pseudomonadales</taxon>
        <taxon>Ketobacteraceae</taxon>
        <taxon>Ketobacter</taxon>
    </lineage>
</organism>
<keyword evidence="1" id="KW-1133">Transmembrane helix</keyword>
<dbReference type="Proteomes" id="UP000235116">
    <property type="component" value="Chromosome"/>
</dbReference>
<dbReference type="KEGG" id="kak:Kalk_01850"/>